<keyword evidence="2" id="KW-0732">Signal</keyword>
<evidence type="ECO:0000256" key="1">
    <source>
        <dbReference type="SAM" id="MobiDB-lite"/>
    </source>
</evidence>
<reference evidence="3" key="1">
    <citation type="journal article" date="2015" name="Mar. Biotechnol.">
        <title>High conopeptide diversity in Conus tribblei revealed through analysis of venom duct transcriptome using two high-throughput sequencing platforms.</title>
        <authorList>
            <person name="Barghi N."/>
            <person name="Concepcion G.P."/>
            <person name="Olivera B.M."/>
            <person name="Lluisma A.O."/>
        </authorList>
    </citation>
    <scope>NUCLEOTIDE SEQUENCE</scope>
    <source>
        <tissue evidence="3">Venom duct</tissue>
    </source>
</reference>
<evidence type="ECO:0000256" key="2">
    <source>
        <dbReference type="SAM" id="SignalP"/>
    </source>
</evidence>
<sequence length="72" mass="7626">MLKMPVLLLAILLLLPLATAQDDKRSQAHATQRRDNPPCAGGQQPCDEPAGQSCCGTLKCVSNRCCPTTDGC</sequence>
<evidence type="ECO:0000313" key="3">
    <source>
        <dbReference type="EMBL" id="JAG92768.1"/>
    </source>
</evidence>
<feature type="signal peptide" evidence="2">
    <location>
        <begin position="1"/>
        <end position="20"/>
    </location>
</feature>
<feature type="region of interest" description="Disordered" evidence="1">
    <location>
        <begin position="23"/>
        <end position="51"/>
    </location>
</feature>
<feature type="compositionally biased region" description="Basic and acidic residues" evidence="1">
    <location>
        <begin position="23"/>
        <end position="36"/>
    </location>
</feature>
<protein>
    <submittedName>
        <fullName evidence="3">Ctr_54_T conopeptide</fullName>
    </submittedName>
</protein>
<feature type="chain" id="PRO_5002219927" evidence="2">
    <location>
        <begin position="21"/>
        <end position="72"/>
    </location>
</feature>
<organism evidence="3">
    <name type="scientific">Conus tribblei</name>
    <name type="common">Tribble's cone</name>
    <name type="synonym">Splinoconus tribblei</name>
    <dbReference type="NCBI Taxonomy" id="101761"/>
    <lineage>
        <taxon>Eukaryota</taxon>
        <taxon>Metazoa</taxon>
        <taxon>Spiralia</taxon>
        <taxon>Lophotrochozoa</taxon>
        <taxon>Mollusca</taxon>
        <taxon>Gastropoda</taxon>
        <taxon>Caenogastropoda</taxon>
        <taxon>Neogastropoda</taxon>
        <taxon>Conoidea</taxon>
        <taxon>Conidae</taxon>
        <taxon>Conus</taxon>
        <taxon>Splinoconus</taxon>
    </lineage>
</organism>
<dbReference type="EMBL" id="GCJM01000110">
    <property type="protein sequence ID" value="JAG92768.1"/>
    <property type="molecule type" value="Transcribed_RNA"/>
</dbReference>
<dbReference type="AlphaFoldDB" id="A0A0C9SFL0"/>
<name>A0A0C9SFL0_CONTD</name>
<proteinExistence type="predicted"/>
<accession>A0A0C9SFL0</accession>